<feature type="transmembrane region" description="Helical" evidence="1">
    <location>
        <begin position="316"/>
        <end position="336"/>
    </location>
</feature>
<dbReference type="Pfam" id="PF13968">
    <property type="entry name" value="DUF4220"/>
    <property type="match status" value="1"/>
</dbReference>
<dbReference type="PANTHER" id="PTHR31325">
    <property type="entry name" value="OS01G0798800 PROTEIN-RELATED"/>
    <property type="match status" value="1"/>
</dbReference>
<sequence>MSITIVSSFIFAKKRKLVQIFPDSLRIAWNLWEIRATVLLSLILQAVLISLGNRRKHSTSNWLRFVLWLAYLSADWLATLSLSVLSSSSTQEDGNSKELDHIIKAFWAPFLLLHLGGPDTITASSLEDNELWWRHFLVLLAQVGVAIYIFCSSLGGHVLNFLAIPMFVAGIIKFGERTWVLRSASSDNFRESMFPPPDPGPNYARYMNEFRSKQVQGYKVELGSVIETPKVGYHSNTSQEGIFDGAANLQEAHVFFSIFKALFADLILSIHDIENSKSFFKSRSYGEAFEVIEIELGFMYDVFYTKAVLVHSKMGTIFRFVSFVCIIIVFVIFFVIEKQAYSEENIIITYILLAGAITLEIQAVVSLLCSDWTRLWLSKNKKAAKLLHPVILSISSAETKKKWSNSMKQYNLIRFCLEDEPVQCSFLHNVPMYIKGKIYKKFKKHLYMDLEKVCPELKEMIFQQLLEKSERAKTLEDYKRLCAHKGDWVLKNKNRINEFGWSIGEEIDKSILIWHIATDLCYYSDDMEDQNSVKHQNCINSKLLSEYMLYLLVMCPFMLPNGIGQIRFQDTCAEAMVFFKETKFKGAKEASKEAREELLDVSTDILPAKIKGDRSKSVLFDACRLAKDLQRLETEEEWDNQKKWKLISHVWVEMLSYAANQCPRSQHAQQLRHGGELLTHVWFLMAHLGITEQFQISKGQARAKWIVQ</sequence>
<dbReference type="OrthoDB" id="1181785at2759"/>
<accession>A0A314Y3L0</accession>
<name>A0A314Y3L0_PRUYE</name>
<organism evidence="3 4">
    <name type="scientific">Prunus yedoensis var. nudiflora</name>
    <dbReference type="NCBI Taxonomy" id="2094558"/>
    <lineage>
        <taxon>Eukaryota</taxon>
        <taxon>Viridiplantae</taxon>
        <taxon>Streptophyta</taxon>
        <taxon>Embryophyta</taxon>
        <taxon>Tracheophyta</taxon>
        <taxon>Spermatophyta</taxon>
        <taxon>Magnoliopsida</taxon>
        <taxon>eudicotyledons</taxon>
        <taxon>Gunneridae</taxon>
        <taxon>Pentapetalae</taxon>
        <taxon>rosids</taxon>
        <taxon>fabids</taxon>
        <taxon>Rosales</taxon>
        <taxon>Rosaceae</taxon>
        <taxon>Amygdaloideae</taxon>
        <taxon>Amygdaleae</taxon>
        <taxon>Prunus</taxon>
    </lineage>
</organism>
<evidence type="ECO:0000313" key="3">
    <source>
        <dbReference type="EMBL" id="PQP98527.1"/>
    </source>
</evidence>
<proteinExistence type="predicted"/>
<keyword evidence="1" id="KW-1133">Transmembrane helix</keyword>
<feature type="transmembrane region" description="Helical" evidence="1">
    <location>
        <begin position="65"/>
        <end position="85"/>
    </location>
</feature>
<dbReference type="InterPro" id="IPR007658">
    <property type="entry name" value="DUF594"/>
</dbReference>
<gene>
    <name evidence="3" type="ORF">Pyn_18321</name>
</gene>
<reference evidence="3 4" key="1">
    <citation type="submission" date="2018-02" db="EMBL/GenBank/DDBJ databases">
        <title>Draft genome of wild Prunus yedoensis var. nudiflora.</title>
        <authorList>
            <person name="Baek S."/>
            <person name="Kim J.-H."/>
            <person name="Choi K."/>
            <person name="Kim G.-B."/>
            <person name="Cho A."/>
            <person name="Jang H."/>
            <person name="Shin C.-H."/>
            <person name="Yu H.-J."/>
            <person name="Mun J.-H."/>
        </authorList>
    </citation>
    <scope>NUCLEOTIDE SEQUENCE [LARGE SCALE GENOMIC DNA]</scope>
    <source>
        <strain evidence="4">cv. Jeju island</strain>
        <tissue evidence="3">Leaf</tissue>
    </source>
</reference>
<dbReference type="InterPro" id="IPR025315">
    <property type="entry name" value="DUF4220"/>
</dbReference>
<dbReference type="Pfam" id="PF04578">
    <property type="entry name" value="DUF594"/>
    <property type="match status" value="1"/>
</dbReference>
<keyword evidence="1" id="KW-0472">Membrane</keyword>
<feature type="transmembrane region" description="Helical" evidence="1">
    <location>
        <begin position="348"/>
        <end position="369"/>
    </location>
</feature>
<keyword evidence="1" id="KW-0812">Transmembrane</keyword>
<dbReference type="Proteomes" id="UP000250321">
    <property type="component" value="Unassembled WGS sequence"/>
</dbReference>
<comment type="caution">
    <text evidence="3">The sequence shown here is derived from an EMBL/GenBank/DDBJ whole genome shotgun (WGS) entry which is preliminary data.</text>
</comment>
<protein>
    <recommendedName>
        <fullName evidence="2">DUF4220 domain-containing protein</fullName>
    </recommendedName>
</protein>
<dbReference type="EMBL" id="PJQY01001893">
    <property type="protein sequence ID" value="PQP98527.1"/>
    <property type="molecule type" value="Genomic_DNA"/>
</dbReference>
<feature type="domain" description="DUF4220" evidence="2">
    <location>
        <begin position="68"/>
        <end position="414"/>
    </location>
</feature>
<dbReference type="AlphaFoldDB" id="A0A314Y3L0"/>
<evidence type="ECO:0000256" key="1">
    <source>
        <dbReference type="SAM" id="Phobius"/>
    </source>
</evidence>
<evidence type="ECO:0000259" key="2">
    <source>
        <dbReference type="Pfam" id="PF13968"/>
    </source>
</evidence>
<evidence type="ECO:0000313" key="4">
    <source>
        <dbReference type="Proteomes" id="UP000250321"/>
    </source>
</evidence>
<dbReference type="STRING" id="2094558.A0A314Y3L0"/>
<feature type="transmembrane region" description="Helical" evidence="1">
    <location>
        <begin position="34"/>
        <end position="53"/>
    </location>
</feature>
<keyword evidence="4" id="KW-1185">Reference proteome</keyword>